<dbReference type="OrthoDB" id="117970at2157"/>
<dbReference type="Proteomes" id="UP000428325">
    <property type="component" value="Chromosome"/>
</dbReference>
<protein>
    <recommendedName>
        <fullName evidence="3">MFS transporter</fullName>
    </recommendedName>
</protein>
<evidence type="ECO:0000313" key="2">
    <source>
        <dbReference type="Proteomes" id="UP000428325"/>
    </source>
</evidence>
<evidence type="ECO:0000313" key="1">
    <source>
        <dbReference type="EMBL" id="QGX93714.1"/>
    </source>
</evidence>
<dbReference type="Gene3D" id="1.20.1250.20">
    <property type="entry name" value="MFS general substrate transporter like domains"/>
    <property type="match status" value="1"/>
</dbReference>
<dbReference type="InterPro" id="IPR036259">
    <property type="entry name" value="MFS_trans_sf"/>
</dbReference>
<evidence type="ECO:0008006" key="3">
    <source>
        <dbReference type="Google" id="ProtNLM"/>
    </source>
</evidence>
<gene>
    <name evidence="1" type="ORF">EI982_02355</name>
</gene>
<dbReference type="EMBL" id="CP034345">
    <property type="protein sequence ID" value="QGX93714.1"/>
    <property type="molecule type" value="Genomic_DNA"/>
</dbReference>
<name>A0A6B9F5V0_9EURY</name>
<dbReference type="GeneID" id="43368347"/>
<dbReference type="SUPFAM" id="SSF103473">
    <property type="entry name" value="MFS general substrate transporter"/>
    <property type="match status" value="1"/>
</dbReference>
<keyword evidence="2" id="KW-1185">Reference proteome</keyword>
<organism evidence="1 2">
    <name type="scientific">Haloplanus rallus</name>
    <dbReference type="NCBI Taxonomy" id="1816183"/>
    <lineage>
        <taxon>Archaea</taxon>
        <taxon>Methanobacteriati</taxon>
        <taxon>Methanobacteriota</taxon>
        <taxon>Stenosarchaea group</taxon>
        <taxon>Halobacteria</taxon>
        <taxon>Halobacteriales</taxon>
        <taxon>Haloferacaceae</taxon>
        <taxon>Haloplanus</taxon>
    </lineage>
</organism>
<reference evidence="1 2" key="1">
    <citation type="submission" date="2018-12" db="EMBL/GenBank/DDBJ databases">
        <title>Complete genome sequence of Haloplanus rallus MBLA0036.</title>
        <authorList>
            <person name="Nam Y.-d."/>
            <person name="Kang J."/>
            <person name="Chung W.-H."/>
            <person name="Park Y.S."/>
        </authorList>
    </citation>
    <scope>NUCLEOTIDE SEQUENCE [LARGE SCALE GENOMIC DNA]</scope>
    <source>
        <strain evidence="1 2">MBLA0036</strain>
    </source>
</reference>
<sequence length="112" mass="11187">MIDRSNLLVSGFALYTGGFPGVALAHSPPVPIGALLVFGAGSGPVTPTLFAGRSMLAPDNLRAGVMSFRTTTIGISQVVGPVAFTLAGGAIGYQSTLLGARSGPPSSLPCSR</sequence>
<proteinExistence type="predicted"/>
<dbReference type="KEGG" id="hra:EI982_02355"/>
<dbReference type="AlphaFoldDB" id="A0A6B9F5V0"/>
<dbReference type="RefSeq" id="WP_157687954.1">
    <property type="nucleotide sequence ID" value="NZ_CP034345.1"/>
</dbReference>
<accession>A0A6B9F5V0</accession>